<evidence type="ECO:0000256" key="2">
    <source>
        <dbReference type="ARBA" id="ARBA00004191"/>
    </source>
</evidence>
<dbReference type="Pfam" id="PF03283">
    <property type="entry name" value="PAE"/>
    <property type="match status" value="1"/>
</dbReference>
<protein>
    <recommendedName>
        <fullName evidence="6">Pectin acetylesterase</fullName>
        <ecNumber evidence="6">3.1.1.-</ecNumber>
    </recommendedName>
</protein>
<evidence type="ECO:0000256" key="6">
    <source>
        <dbReference type="RuleBase" id="RU363114"/>
    </source>
</evidence>
<evidence type="ECO:0000313" key="8">
    <source>
        <dbReference type="EMBL" id="KAJ8427155.1"/>
    </source>
</evidence>
<comment type="function">
    <text evidence="1 6">Hydrolyzes acetyl esters in homogalacturonan regions of pectin. In type I primary cell wall, galacturonic acid residues of pectin can be acetylated at the O-2 and O-3 positions. Decreasing the degree of acetylation of pectin gels in vitro alters their physical properties.</text>
</comment>
<evidence type="ECO:0000256" key="7">
    <source>
        <dbReference type="SAM" id="Phobius"/>
    </source>
</evidence>
<keyword evidence="6" id="KW-0378">Hydrolase</keyword>
<feature type="transmembrane region" description="Helical" evidence="7">
    <location>
        <begin position="20"/>
        <end position="42"/>
    </location>
</feature>
<dbReference type="PANTHER" id="PTHR21562:SF83">
    <property type="entry name" value="PECTIN ACETYLESTERASE 4"/>
    <property type="match status" value="1"/>
</dbReference>
<proteinExistence type="inferred from homology"/>
<evidence type="ECO:0000256" key="3">
    <source>
        <dbReference type="ARBA" id="ARBA00005784"/>
    </source>
</evidence>
<keyword evidence="7" id="KW-0812">Transmembrane</keyword>
<sequence>MANPRLRALVWCKKFTKEDIVVAVVGLALIIFSLSVLFKFSLKNTASTFRLSSELVELTLLRSAEDRGAFCLDGSWPGYHFEKGFGSGSSNWVLHIEGGGWCDSIASCLSRKTTALGSSHHMELQVRFSGILSHDPAQNPDFFTWNKVKIRYCDGASFAGNPESEFHNGTNLFFRGQLIWEAFMDELLVIGMSNASQALLSGCSAGGLAAMIHCDDFRRRLPKAAVVKCLADASFFLDEKDVSGRPTMRLFYHNVVKLHVLFKGVAKNLHRDCVAKMDPHLCFFPKQIIGSIKTPIFLVNPAYDFWQIQHVLVPRQAFGVDWQSCRLSIQRCSPHQIEKLHGIENAYQFLLDLQLMRRFMPDLLQRSV</sequence>
<evidence type="ECO:0000256" key="4">
    <source>
        <dbReference type="ARBA" id="ARBA00022512"/>
    </source>
</evidence>
<keyword evidence="9" id="KW-1185">Reference proteome</keyword>
<dbReference type="GO" id="GO:0016787">
    <property type="term" value="F:hydrolase activity"/>
    <property type="evidence" value="ECO:0007669"/>
    <property type="project" value="UniProtKB-KW"/>
</dbReference>
<keyword evidence="7" id="KW-0472">Membrane</keyword>
<accession>A0A9Q1GXZ2</accession>
<comment type="caution">
    <text evidence="8">The sequence shown here is derived from an EMBL/GenBank/DDBJ whole genome shotgun (WGS) entry which is preliminary data.</text>
</comment>
<dbReference type="OrthoDB" id="2015280at2759"/>
<dbReference type="EC" id="3.1.1.-" evidence="6"/>
<keyword evidence="6" id="KW-0964">Secreted</keyword>
<name>A0A9Q1GXZ2_9CARY</name>
<evidence type="ECO:0000313" key="9">
    <source>
        <dbReference type="Proteomes" id="UP001153076"/>
    </source>
</evidence>
<comment type="subcellular location">
    <subcellularLocation>
        <location evidence="2 6">Secreted</location>
        <location evidence="2 6">Cell wall</location>
    </subcellularLocation>
</comment>
<dbReference type="PANTHER" id="PTHR21562">
    <property type="entry name" value="NOTUM-RELATED"/>
    <property type="match status" value="1"/>
</dbReference>
<dbReference type="Proteomes" id="UP001153076">
    <property type="component" value="Unassembled WGS sequence"/>
</dbReference>
<dbReference type="AlphaFoldDB" id="A0A9Q1GXZ2"/>
<dbReference type="EMBL" id="JAKOGI010001184">
    <property type="protein sequence ID" value="KAJ8427155.1"/>
    <property type="molecule type" value="Genomic_DNA"/>
</dbReference>
<reference evidence="8" key="1">
    <citation type="submission" date="2022-04" db="EMBL/GenBank/DDBJ databases">
        <title>Carnegiea gigantea Genome sequencing and assembly v2.</title>
        <authorList>
            <person name="Copetti D."/>
            <person name="Sanderson M.J."/>
            <person name="Burquez A."/>
            <person name="Wojciechowski M.F."/>
        </authorList>
    </citation>
    <scope>NUCLEOTIDE SEQUENCE</scope>
    <source>
        <strain evidence="8">SGP5-SGP5p</strain>
        <tissue evidence="8">Aerial part</tissue>
    </source>
</reference>
<dbReference type="InterPro" id="IPR004963">
    <property type="entry name" value="PAE/NOTUM"/>
</dbReference>
<organism evidence="8 9">
    <name type="scientific">Carnegiea gigantea</name>
    <dbReference type="NCBI Taxonomy" id="171969"/>
    <lineage>
        <taxon>Eukaryota</taxon>
        <taxon>Viridiplantae</taxon>
        <taxon>Streptophyta</taxon>
        <taxon>Embryophyta</taxon>
        <taxon>Tracheophyta</taxon>
        <taxon>Spermatophyta</taxon>
        <taxon>Magnoliopsida</taxon>
        <taxon>eudicotyledons</taxon>
        <taxon>Gunneridae</taxon>
        <taxon>Pentapetalae</taxon>
        <taxon>Caryophyllales</taxon>
        <taxon>Cactineae</taxon>
        <taxon>Cactaceae</taxon>
        <taxon>Cactoideae</taxon>
        <taxon>Echinocereeae</taxon>
        <taxon>Carnegiea</taxon>
    </lineage>
</organism>
<keyword evidence="7" id="KW-1133">Transmembrane helix</keyword>
<gene>
    <name evidence="8" type="ORF">Cgig2_023219</name>
</gene>
<keyword evidence="5 6" id="KW-0961">Cell wall biogenesis/degradation</keyword>
<dbReference type="GO" id="GO:0071555">
    <property type="term" value="P:cell wall organization"/>
    <property type="evidence" value="ECO:0007669"/>
    <property type="project" value="UniProtKB-KW"/>
</dbReference>
<keyword evidence="4 6" id="KW-0134">Cell wall</keyword>
<evidence type="ECO:0000256" key="5">
    <source>
        <dbReference type="ARBA" id="ARBA00023316"/>
    </source>
</evidence>
<evidence type="ECO:0000256" key="1">
    <source>
        <dbReference type="ARBA" id="ARBA00003534"/>
    </source>
</evidence>
<comment type="similarity">
    <text evidence="3 6">Belongs to the pectinacetylesterase family.</text>
</comment>